<evidence type="ECO:0000313" key="26">
    <source>
        <dbReference type="EMBL" id="ERN06315.1"/>
    </source>
</evidence>
<feature type="signal peptide" evidence="24">
    <location>
        <begin position="1"/>
        <end position="18"/>
    </location>
</feature>
<keyword evidence="18" id="KW-0675">Receptor</keyword>
<dbReference type="FunFam" id="1.10.510.10:FF:000192">
    <property type="entry name" value="LRR receptor-like serine/threonine-protein kinase RPK2"/>
    <property type="match status" value="1"/>
</dbReference>
<dbReference type="Gene3D" id="3.30.200.20">
    <property type="entry name" value="Phosphorylase Kinase, domain 1"/>
    <property type="match status" value="1"/>
</dbReference>
<dbReference type="InterPro" id="IPR001611">
    <property type="entry name" value="Leu-rich_rpt"/>
</dbReference>
<dbReference type="InterPro" id="IPR013210">
    <property type="entry name" value="LRR_N_plant-typ"/>
</dbReference>
<feature type="transmembrane region" description="Helical" evidence="23">
    <location>
        <begin position="741"/>
        <end position="763"/>
    </location>
</feature>
<evidence type="ECO:0000256" key="16">
    <source>
        <dbReference type="ARBA" id="ARBA00022989"/>
    </source>
</evidence>
<dbReference type="GO" id="GO:0009942">
    <property type="term" value="P:longitudinal axis specification"/>
    <property type="evidence" value="ECO:0007669"/>
    <property type="project" value="UniProtKB-ARBA"/>
</dbReference>
<dbReference type="SUPFAM" id="SSF52058">
    <property type="entry name" value="L domain-like"/>
    <property type="match status" value="2"/>
</dbReference>
<evidence type="ECO:0000256" key="14">
    <source>
        <dbReference type="ARBA" id="ARBA00022777"/>
    </source>
</evidence>
<keyword evidence="9" id="KW-0808">Transferase</keyword>
<dbReference type="FunFam" id="3.30.200.20:FF:000260">
    <property type="entry name" value="LRR receptor-like serine/threonine-protein kinase RPK2"/>
    <property type="match status" value="1"/>
</dbReference>
<evidence type="ECO:0000256" key="22">
    <source>
        <dbReference type="PROSITE-ProRule" id="PRU10141"/>
    </source>
</evidence>
<evidence type="ECO:0000256" key="5">
    <source>
        <dbReference type="ARBA" id="ARBA00022475"/>
    </source>
</evidence>
<dbReference type="EMBL" id="KI393908">
    <property type="protein sequence ID" value="ERN06315.1"/>
    <property type="molecule type" value="Genomic_DNA"/>
</dbReference>
<evidence type="ECO:0000256" key="19">
    <source>
        <dbReference type="ARBA" id="ARBA00023180"/>
    </source>
</evidence>
<dbReference type="OrthoDB" id="1896041at2759"/>
<dbReference type="InterPro" id="IPR011009">
    <property type="entry name" value="Kinase-like_dom_sf"/>
</dbReference>
<keyword evidence="4" id="KW-0217">Developmental protein</keyword>
<protein>
    <recommendedName>
        <fullName evidence="3">non-specific serine/threonine protein kinase</fullName>
        <ecNumber evidence="3">2.7.11.1</ecNumber>
    </recommendedName>
</protein>
<evidence type="ECO:0000256" key="21">
    <source>
        <dbReference type="ARBA" id="ARBA00048679"/>
    </source>
</evidence>
<dbReference type="PANTHER" id="PTHR45974">
    <property type="entry name" value="RECEPTOR-LIKE PROTEIN 55"/>
    <property type="match status" value="1"/>
</dbReference>
<evidence type="ECO:0000256" key="11">
    <source>
        <dbReference type="ARBA" id="ARBA00022729"/>
    </source>
</evidence>
<dbReference type="GO" id="GO:0009945">
    <property type="term" value="P:radial axis specification"/>
    <property type="evidence" value="ECO:0007669"/>
    <property type="project" value="UniProtKB-ARBA"/>
</dbReference>
<dbReference type="PROSITE" id="PS00107">
    <property type="entry name" value="PROTEIN_KINASE_ATP"/>
    <property type="match status" value="1"/>
</dbReference>
<dbReference type="GO" id="GO:0048508">
    <property type="term" value="P:embryonic meristem development"/>
    <property type="evidence" value="ECO:0007669"/>
    <property type="project" value="UniProtKB-ARBA"/>
</dbReference>
<keyword evidence="7" id="KW-0597">Phosphoprotein</keyword>
<keyword evidence="6" id="KW-0723">Serine/threonine-protein kinase</keyword>
<keyword evidence="12" id="KW-0677">Repeat</keyword>
<dbReference type="GO" id="GO:0005524">
    <property type="term" value="F:ATP binding"/>
    <property type="evidence" value="ECO:0007669"/>
    <property type="project" value="UniProtKB-UniRule"/>
</dbReference>
<dbReference type="PANTHER" id="PTHR45974:SF276">
    <property type="entry name" value="LEUCINE-RICH REPEAT-CONTAINING N-TERMINAL PLANT-TYPE DOMAIN-CONTAINING PROTEIN"/>
    <property type="match status" value="1"/>
</dbReference>
<feature type="domain" description="Protein kinase" evidence="25">
    <location>
        <begin position="801"/>
        <end position="1077"/>
    </location>
</feature>
<evidence type="ECO:0000256" key="18">
    <source>
        <dbReference type="ARBA" id="ARBA00023170"/>
    </source>
</evidence>
<evidence type="ECO:0000256" key="12">
    <source>
        <dbReference type="ARBA" id="ARBA00022737"/>
    </source>
</evidence>
<dbReference type="GO" id="GO:0009409">
    <property type="term" value="P:response to cold"/>
    <property type="evidence" value="ECO:0007669"/>
    <property type="project" value="UniProtKB-ARBA"/>
</dbReference>
<dbReference type="InterPro" id="IPR017441">
    <property type="entry name" value="Protein_kinase_ATP_BS"/>
</dbReference>
<dbReference type="eggNOG" id="ENOG502QSHG">
    <property type="taxonomic scope" value="Eukaryota"/>
</dbReference>
<keyword evidence="27" id="KW-1185">Reference proteome</keyword>
<dbReference type="Pfam" id="PF00069">
    <property type="entry name" value="Pkinase"/>
    <property type="match status" value="1"/>
</dbReference>
<keyword evidence="10 23" id="KW-0812">Transmembrane</keyword>
<keyword evidence="17 23" id="KW-0472">Membrane</keyword>
<dbReference type="GO" id="GO:0009414">
    <property type="term" value="P:response to water deprivation"/>
    <property type="evidence" value="ECO:0007669"/>
    <property type="project" value="UniProtKB-ARBA"/>
</dbReference>
<gene>
    <name evidence="26" type="ORF">AMTR_s00016p00231800</name>
</gene>
<feature type="chain" id="PRO_5004807458" description="non-specific serine/threonine protein kinase" evidence="24">
    <location>
        <begin position="19"/>
        <end position="1077"/>
    </location>
</feature>
<dbReference type="Pfam" id="PF08263">
    <property type="entry name" value="LRRNT_2"/>
    <property type="match status" value="1"/>
</dbReference>
<dbReference type="GO" id="GO:0005886">
    <property type="term" value="C:plasma membrane"/>
    <property type="evidence" value="ECO:0007669"/>
    <property type="project" value="UniProtKB-SubCell"/>
</dbReference>
<dbReference type="InterPro" id="IPR000719">
    <property type="entry name" value="Prot_kinase_dom"/>
</dbReference>
<dbReference type="Gene3D" id="1.10.510.10">
    <property type="entry name" value="Transferase(Phosphotransferase) domain 1"/>
    <property type="match status" value="1"/>
</dbReference>
<dbReference type="Proteomes" id="UP000017836">
    <property type="component" value="Unassembled WGS sequence"/>
</dbReference>
<dbReference type="AlphaFoldDB" id="W1PGU5"/>
<evidence type="ECO:0000256" key="10">
    <source>
        <dbReference type="ARBA" id="ARBA00022692"/>
    </source>
</evidence>
<keyword evidence="13 22" id="KW-0547">Nucleotide-binding</keyword>
<dbReference type="PROSITE" id="PS50011">
    <property type="entry name" value="PROTEIN_KINASE_DOM"/>
    <property type="match status" value="1"/>
</dbReference>
<evidence type="ECO:0000256" key="6">
    <source>
        <dbReference type="ARBA" id="ARBA00022527"/>
    </source>
</evidence>
<comment type="similarity">
    <text evidence="2">Belongs to the protein kinase superfamily. Ser/Thr protein kinase family.</text>
</comment>
<dbReference type="CDD" id="cd14066">
    <property type="entry name" value="STKc_IRAK"/>
    <property type="match status" value="1"/>
</dbReference>
<keyword evidence="8" id="KW-0433">Leucine-rich repeat</keyword>
<accession>W1PGU5</accession>
<organism evidence="26 27">
    <name type="scientific">Amborella trichopoda</name>
    <dbReference type="NCBI Taxonomy" id="13333"/>
    <lineage>
        <taxon>Eukaryota</taxon>
        <taxon>Viridiplantae</taxon>
        <taxon>Streptophyta</taxon>
        <taxon>Embryophyta</taxon>
        <taxon>Tracheophyta</taxon>
        <taxon>Spermatophyta</taxon>
        <taxon>Magnoliopsida</taxon>
        <taxon>Amborellales</taxon>
        <taxon>Amborellaceae</taxon>
        <taxon>Amborella</taxon>
    </lineage>
</organism>
<comment type="subcellular location">
    <subcellularLocation>
        <location evidence="1">Cell membrane</location>
        <topology evidence="1">Single-pass type I membrane protein</topology>
    </subcellularLocation>
</comment>
<dbReference type="OMA" id="HDFSWNS"/>
<evidence type="ECO:0000256" key="13">
    <source>
        <dbReference type="ARBA" id="ARBA00022741"/>
    </source>
</evidence>
<evidence type="ECO:0000256" key="17">
    <source>
        <dbReference type="ARBA" id="ARBA00023136"/>
    </source>
</evidence>
<evidence type="ECO:0000256" key="15">
    <source>
        <dbReference type="ARBA" id="ARBA00022840"/>
    </source>
</evidence>
<dbReference type="PROSITE" id="PS00108">
    <property type="entry name" value="PROTEIN_KINASE_ST"/>
    <property type="match status" value="1"/>
</dbReference>
<dbReference type="KEGG" id="atr:18434507"/>
<dbReference type="InterPro" id="IPR032675">
    <property type="entry name" value="LRR_dom_sf"/>
</dbReference>
<keyword evidence="11 24" id="KW-0732">Signal</keyword>
<evidence type="ECO:0000256" key="23">
    <source>
        <dbReference type="SAM" id="Phobius"/>
    </source>
</evidence>
<evidence type="ECO:0000313" key="27">
    <source>
        <dbReference type="Proteomes" id="UP000017836"/>
    </source>
</evidence>
<dbReference type="Gramene" id="ERN06315">
    <property type="protein sequence ID" value="ERN06315"/>
    <property type="gene ID" value="AMTR_s00016p00231800"/>
</dbReference>
<evidence type="ECO:0000256" key="20">
    <source>
        <dbReference type="ARBA" id="ARBA00047899"/>
    </source>
</evidence>
<evidence type="ECO:0000259" key="25">
    <source>
        <dbReference type="PROSITE" id="PS50011"/>
    </source>
</evidence>
<dbReference type="FunFam" id="3.80.10.10:FF:000095">
    <property type="entry name" value="LRR receptor-like serine/threonine-protein kinase GSO1"/>
    <property type="match status" value="1"/>
</dbReference>
<keyword evidence="14" id="KW-0418">Kinase</keyword>
<evidence type="ECO:0000256" key="7">
    <source>
        <dbReference type="ARBA" id="ARBA00022553"/>
    </source>
</evidence>
<proteinExistence type="inferred from homology"/>
<evidence type="ECO:0000256" key="3">
    <source>
        <dbReference type="ARBA" id="ARBA00012513"/>
    </source>
</evidence>
<dbReference type="InterPro" id="IPR003591">
    <property type="entry name" value="Leu-rich_rpt_typical-subtyp"/>
</dbReference>
<dbReference type="PROSITE" id="PS51450">
    <property type="entry name" value="LRR"/>
    <property type="match status" value="1"/>
</dbReference>
<dbReference type="GO" id="GO:0004674">
    <property type="term" value="F:protein serine/threonine kinase activity"/>
    <property type="evidence" value="ECO:0007669"/>
    <property type="project" value="UniProtKB-KW"/>
</dbReference>
<dbReference type="SUPFAM" id="SSF56112">
    <property type="entry name" value="Protein kinase-like (PK-like)"/>
    <property type="match status" value="1"/>
</dbReference>
<feature type="binding site" evidence="22">
    <location>
        <position position="829"/>
    </location>
    <ligand>
        <name>ATP</name>
        <dbReference type="ChEBI" id="CHEBI:30616"/>
    </ligand>
</feature>
<reference evidence="27" key="1">
    <citation type="journal article" date="2013" name="Science">
        <title>The Amborella genome and the evolution of flowering plants.</title>
        <authorList>
            <consortium name="Amborella Genome Project"/>
        </authorList>
    </citation>
    <scope>NUCLEOTIDE SEQUENCE [LARGE SCALE GENOMIC DNA]</scope>
</reference>
<evidence type="ECO:0000256" key="1">
    <source>
        <dbReference type="ARBA" id="ARBA00004251"/>
    </source>
</evidence>
<dbReference type="Pfam" id="PF00560">
    <property type="entry name" value="LRR_1"/>
    <property type="match status" value="6"/>
</dbReference>
<dbReference type="SMART" id="SM00220">
    <property type="entry name" value="S_TKc"/>
    <property type="match status" value="1"/>
</dbReference>
<evidence type="ECO:0000256" key="9">
    <source>
        <dbReference type="ARBA" id="ARBA00022679"/>
    </source>
</evidence>
<dbReference type="FunFam" id="3.80.10.10:FF:000041">
    <property type="entry name" value="LRR receptor-like serine/threonine-protein kinase ERECTA"/>
    <property type="match status" value="1"/>
</dbReference>
<comment type="catalytic activity">
    <reaction evidence="20">
        <text>L-threonyl-[protein] + ATP = O-phospho-L-threonyl-[protein] + ADP + H(+)</text>
        <dbReference type="Rhea" id="RHEA:46608"/>
        <dbReference type="Rhea" id="RHEA-COMP:11060"/>
        <dbReference type="Rhea" id="RHEA-COMP:11605"/>
        <dbReference type="ChEBI" id="CHEBI:15378"/>
        <dbReference type="ChEBI" id="CHEBI:30013"/>
        <dbReference type="ChEBI" id="CHEBI:30616"/>
        <dbReference type="ChEBI" id="CHEBI:61977"/>
        <dbReference type="ChEBI" id="CHEBI:456216"/>
        <dbReference type="EC" id="2.7.11.1"/>
    </reaction>
</comment>
<dbReference type="Pfam" id="PF13855">
    <property type="entry name" value="LRR_8"/>
    <property type="match status" value="1"/>
</dbReference>
<dbReference type="HOGENOM" id="CLU_000288_22_2_1"/>
<evidence type="ECO:0000256" key="8">
    <source>
        <dbReference type="ARBA" id="ARBA00022614"/>
    </source>
</evidence>
<keyword evidence="16 23" id="KW-1133">Transmembrane helix</keyword>
<keyword evidence="15 22" id="KW-0067">ATP-binding</keyword>
<keyword evidence="5" id="KW-1003">Cell membrane</keyword>
<dbReference type="EC" id="2.7.11.1" evidence="3"/>
<evidence type="ECO:0000256" key="4">
    <source>
        <dbReference type="ARBA" id="ARBA00022473"/>
    </source>
</evidence>
<evidence type="ECO:0000256" key="2">
    <source>
        <dbReference type="ARBA" id="ARBA00008684"/>
    </source>
</evidence>
<name>W1PGU5_AMBTC</name>
<sequence length="1077" mass="117650">MAMATLQLFLGTFFFAKAFSISVEIEISALLSFKSSITSDPLHLLSNWVPFMNSPCNFTGITCDEFSGKVTGLNLAGKPSEVSGDSGKLAGILPHSLGSLTDLRVLSLSENSFSSEIPGEIGFLSSLEVLDLSHNNFSGEIPLQISFMASLSVLNLSFNSFSGKIPASLYACKSLQILDLRANLLNGTLPPKLVGSSNFKVIDLSFNSLSGGISMEPSSECRSLTHLHLSGNFLAGRIPKEIGNCTSLQSLLLPQNVFEGHIPAEIGRISHLRVLDVSGNCLTGRIPRELSQCKELSVLVLTNWVGNGNDSLLKGEFNAFEWGIPYEIFLIPRLKVLWAPMANIGGRLPKSWSETCSLEVLNIGFNSFKDIIPEGLGKCRHLAYLDLNSNAFSGHLPVTLSVPCMIYFNVSGNSLSGRIPNFGKSSCGNSSFSIVGFNDLDSYEKVEYWYLNLIHTSVAKSNPFHGAIAEENVILHDFSSNAFVGVLPLIHIGDSLLAPKPSYGLLLNDNKLNGSLPSSLFALCKYLQGFAVNLSTNQLSGKISSVIFLNCSELNSFEAAYNQLDGPIPKEIGNAFLISQIDLRGNRLNGTLPDQLGTLKNMKQVLLGENTFTGGIPVQLSRLSSLQVLDLSSNNLTGSIPSNLAQATQLQVLLLDHNALSGEIPSSFSELQFLTNMNLSYNNLSGYIPVLKYSLDCTSFKNNVYLQPCTAHKPSTLAQPPYLLPPPNWVSRRSKLKSFEIALVALASAIVLALLLVVLYLACSKRHLVRLPSLRKKLLVTFTDTPPGLTYENVVRATGNFSIRNLIGTGGFGATYKAELVPGFLVAVKRLSLCRFQGLQQFGAEIRTLGRIRHANLVTLIGYYMSEAETFLIYNYLPGGNLERFIHDRYCKNLNFSVIHKIAMDIAQALVYLHYSCEPRIVHRDIKPSNILLDNDLNAYLSDFGLARLLEVSETHATTDVAGTFGYVAPEYATTCRVSDKADVYSFGVVMLEMLSGKRSLDPSFSDYGNGFNIVAWGKLLLKEGRTSEVFCSKLWDAGPQDELVVMLQIAAACTAESLAIRPSMKMVLEELIHLKH</sequence>
<comment type="catalytic activity">
    <reaction evidence="21">
        <text>L-seryl-[protein] + ATP = O-phospho-L-seryl-[protein] + ADP + H(+)</text>
        <dbReference type="Rhea" id="RHEA:17989"/>
        <dbReference type="Rhea" id="RHEA-COMP:9863"/>
        <dbReference type="Rhea" id="RHEA-COMP:11604"/>
        <dbReference type="ChEBI" id="CHEBI:15378"/>
        <dbReference type="ChEBI" id="CHEBI:29999"/>
        <dbReference type="ChEBI" id="CHEBI:30616"/>
        <dbReference type="ChEBI" id="CHEBI:83421"/>
        <dbReference type="ChEBI" id="CHEBI:456216"/>
        <dbReference type="EC" id="2.7.11.1"/>
    </reaction>
</comment>
<dbReference type="FunFam" id="3.80.10.10:FF:000275">
    <property type="entry name" value="Leucine-rich repeat receptor-like protein kinase"/>
    <property type="match status" value="1"/>
</dbReference>
<keyword evidence="19" id="KW-0325">Glycoprotein</keyword>
<dbReference type="InterPro" id="IPR008271">
    <property type="entry name" value="Ser/Thr_kinase_AS"/>
</dbReference>
<evidence type="ECO:0000256" key="24">
    <source>
        <dbReference type="SAM" id="SignalP"/>
    </source>
</evidence>
<dbReference type="Gene3D" id="3.80.10.10">
    <property type="entry name" value="Ribonuclease Inhibitor"/>
    <property type="match status" value="4"/>
</dbReference>
<dbReference type="SMART" id="SM00369">
    <property type="entry name" value="LRR_TYP"/>
    <property type="match status" value="5"/>
</dbReference>
<dbReference type="PRINTS" id="PR00019">
    <property type="entry name" value="LEURICHRPT"/>
</dbReference>